<dbReference type="EMBL" id="LAZR01057630">
    <property type="protein sequence ID" value="KKK71660.1"/>
    <property type="molecule type" value="Genomic_DNA"/>
</dbReference>
<dbReference type="InterPro" id="IPR012336">
    <property type="entry name" value="Thioredoxin-like_fold"/>
</dbReference>
<sequence>MGRIIDKLLVIITISVAMIFAITTFFVDFLVPKNIDTENGLIFGNKNAKVTLVMFEDFKCKYCKEYFNETFPEIKERYIDTGKIKYVIIPLSFIYGSKLLTNAAIGIYELKKDQFFEFISIVSEKKSKNLTKQDLIKIASNLKGVNLEIFNEFLDQ</sequence>
<name>A0A0F8YD73_9ZZZZ</name>
<dbReference type="InterPro" id="IPR036249">
    <property type="entry name" value="Thioredoxin-like_sf"/>
</dbReference>
<feature type="transmembrane region" description="Helical" evidence="1">
    <location>
        <begin position="7"/>
        <end position="27"/>
    </location>
</feature>
<proteinExistence type="predicted"/>
<dbReference type="Gene3D" id="3.40.30.10">
    <property type="entry name" value="Glutaredoxin"/>
    <property type="match status" value="1"/>
</dbReference>
<evidence type="ECO:0000256" key="1">
    <source>
        <dbReference type="SAM" id="Phobius"/>
    </source>
</evidence>
<dbReference type="Pfam" id="PF13462">
    <property type="entry name" value="Thioredoxin_4"/>
    <property type="match status" value="1"/>
</dbReference>
<dbReference type="SUPFAM" id="SSF52833">
    <property type="entry name" value="Thioredoxin-like"/>
    <property type="match status" value="1"/>
</dbReference>
<evidence type="ECO:0000259" key="2">
    <source>
        <dbReference type="Pfam" id="PF13462"/>
    </source>
</evidence>
<organism evidence="3">
    <name type="scientific">marine sediment metagenome</name>
    <dbReference type="NCBI Taxonomy" id="412755"/>
    <lineage>
        <taxon>unclassified sequences</taxon>
        <taxon>metagenomes</taxon>
        <taxon>ecological metagenomes</taxon>
    </lineage>
</organism>
<protein>
    <recommendedName>
        <fullName evidence="2">Thioredoxin-like fold domain-containing protein</fullName>
    </recommendedName>
</protein>
<dbReference type="AlphaFoldDB" id="A0A0F8YD73"/>
<comment type="caution">
    <text evidence="3">The sequence shown here is derived from an EMBL/GenBank/DDBJ whole genome shotgun (WGS) entry which is preliminary data.</text>
</comment>
<feature type="domain" description="Thioredoxin-like fold" evidence="2">
    <location>
        <begin position="37"/>
        <end position="137"/>
    </location>
</feature>
<keyword evidence="1" id="KW-0472">Membrane</keyword>
<keyword evidence="1" id="KW-1133">Transmembrane helix</keyword>
<reference evidence="3" key="1">
    <citation type="journal article" date="2015" name="Nature">
        <title>Complex archaea that bridge the gap between prokaryotes and eukaryotes.</title>
        <authorList>
            <person name="Spang A."/>
            <person name="Saw J.H."/>
            <person name="Jorgensen S.L."/>
            <person name="Zaremba-Niedzwiedzka K."/>
            <person name="Martijn J."/>
            <person name="Lind A.E."/>
            <person name="van Eijk R."/>
            <person name="Schleper C."/>
            <person name="Guy L."/>
            <person name="Ettema T.J."/>
        </authorList>
    </citation>
    <scope>NUCLEOTIDE SEQUENCE</scope>
</reference>
<accession>A0A0F8YD73</accession>
<keyword evidence="1" id="KW-0812">Transmembrane</keyword>
<evidence type="ECO:0000313" key="3">
    <source>
        <dbReference type="EMBL" id="KKK71660.1"/>
    </source>
</evidence>
<gene>
    <name evidence="3" type="ORF">LCGC14_2911680</name>
</gene>